<keyword evidence="3" id="KW-1185">Reference proteome</keyword>
<evidence type="ECO:0000259" key="1">
    <source>
        <dbReference type="PROSITE" id="PS51677"/>
    </source>
</evidence>
<gene>
    <name evidence="2" type="ORF">FQY83_17305</name>
</gene>
<dbReference type="Proteomes" id="UP000319980">
    <property type="component" value="Unassembled WGS sequence"/>
</dbReference>
<evidence type="ECO:0000313" key="3">
    <source>
        <dbReference type="Proteomes" id="UP000319980"/>
    </source>
</evidence>
<dbReference type="PROSITE" id="PS51677">
    <property type="entry name" value="NODB"/>
    <property type="match status" value="1"/>
</dbReference>
<reference evidence="2 3" key="1">
    <citation type="journal article" date="2008" name="Int. J. Syst. Evol. Microbiol.">
        <title>Luteimonas marina sp. nov., isolated from seawater.</title>
        <authorList>
            <person name="Baik K.S."/>
            <person name="Park S.C."/>
            <person name="Kim M.S."/>
            <person name="Kim E.M."/>
            <person name="Park C."/>
            <person name="Chun J."/>
            <person name="Seong C.N."/>
        </authorList>
    </citation>
    <scope>NUCLEOTIDE SEQUENCE [LARGE SCALE GENOMIC DNA]</scope>
    <source>
        <strain evidence="2 3">FR1330</strain>
    </source>
</reference>
<dbReference type="InterPro" id="IPR011330">
    <property type="entry name" value="Glyco_hydro/deAcase_b/a-brl"/>
</dbReference>
<dbReference type="EMBL" id="VOHK01000012">
    <property type="protein sequence ID" value="TWT17248.1"/>
    <property type="molecule type" value="Genomic_DNA"/>
</dbReference>
<dbReference type="Gene3D" id="3.20.20.370">
    <property type="entry name" value="Glycoside hydrolase/deacetylase"/>
    <property type="match status" value="1"/>
</dbReference>
<proteinExistence type="predicted"/>
<evidence type="ECO:0000313" key="2">
    <source>
        <dbReference type="EMBL" id="TWT17248.1"/>
    </source>
</evidence>
<dbReference type="GO" id="GO:0016810">
    <property type="term" value="F:hydrolase activity, acting on carbon-nitrogen (but not peptide) bonds"/>
    <property type="evidence" value="ECO:0007669"/>
    <property type="project" value="InterPro"/>
</dbReference>
<dbReference type="InterPro" id="IPR002509">
    <property type="entry name" value="NODB_dom"/>
</dbReference>
<dbReference type="Pfam" id="PF01522">
    <property type="entry name" value="Polysacc_deac_1"/>
    <property type="match status" value="1"/>
</dbReference>
<accession>A0A5C5TUZ1</accession>
<dbReference type="InterPro" id="IPR050248">
    <property type="entry name" value="Polysacc_deacetylase_ArnD"/>
</dbReference>
<feature type="domain" description="NodB homology" evidence="1">
    <location>
        <begin position="1"/>
        <end position="177"/>
    </location>
</feature>
<organism evidence="2 3">
    <name type="scientific">Luteimonas marina</name>
    <dbReference type="NCBI Taxonomy" id="488485"/>
    <lineage>
        <taxon>Bacteria</taxon>
        <taxon>Pseudomonadati</taxon>
        <taxon>Pseudomonadota</taxon>
        <taxon>Gammaproteobacteria</taxon>
        <taxon>Lysobacterales</taxon>
        <taxon>Lysobacteraceae</taxon>
        <taxon>Luteimonas</taxon>
    </lineage>
</organism>
<dbReference type="PANTHER" id="PTHR10587">
    <property type="entry name" value="GLYCOSYL TRANSFERASE-RELATED"/>
    <property type="match status" value="1"/>
</dbReference>
<dbReference type="OrthoDB" id="276604at2"/>
<dbReference type="CDD" id="cd10917">
    <property type="entry name" value="CE4_NodB_like_6s_7s"/>
    <property type="match status" value="1"/>
</dbReference>
<protein>
    <submittedName>
        <fullName evidence="2">Polysaccharide deacetylase family protein</fullName>
    </submittedName>
</protein>
<dbReference type="GO" id="GO:0005975">
    <property type="term" value="P:carbohydrate metabolic process"/>
    <property type="evidence" value="ECO:0007669"/>
    <property type="project" value="InterPro"/>
</dbReference>
<comment type="caution">
    <text evidence="2">The sequence shown here is derived from an EMBL/GenBank/DDBJ whole genome shotgun (WGS) entry which is preliminary data.</text>
</comment>
<dbReference type="SUPFAM" id="SSF88713">
    <property type="entry name" value="Glycoside hydrolase/deacetylase"/>
    <property type="match status" value="1"/>
</dbReference>
<dbReference type="AlphaFoldDB" id="A0A5C5TUZ1"/>
<name>A0A5C5TUZ1_9GAMM</name>
<sequence>MFLTFDDGPDPEHTPPILDLLKAHGATATFFLIGDRIDRHPEVVQRIVDEGHELGNHSWGHPFMSDLPIERQMEEIARADASLSTYDGRATHPFRPPYGVLPRNLLTRFARTGRTIAFWSYDSQDYERLPAPVLIRQVQADPPRSGDVVLMHDDNAGTIELLAGLLPEWRAQGYSVRAMPAGRA</sequence>